<evidence type="ECO:0000313" key="1">
    <source>
        <dbReference type="EMBL" id="GAH99710.1"/>
    </source>
</evidence>
<feature type="non-terminal residue" evidence="1">
    <location>
        <position position="42"/>
    </location>
</feature>
<gene>
    <name evidence="1" type="ORF">S03H2_71135</name>
</gene>
<proteinExistence type="predicted"/>
<comment type="caution">
    <text evidence="1">The sequence shown here is derived from an EMBL/GenBank/DDBJ whole genome shotgun (WGS) entry which is preliminary data.</text>
</comment>
<sequence length="42" mass="4665">MLRFESRTGEFTYVASLKEIVSLGKPKCGQPQGEPLGLNRAR</sequence>
<dbReference type="EMBL" id="BARU01047488">
    <property type="protein sequence ID" value="GAH99710.1"/>
    <property type="molecule type" value="Genomic_DNA"/>
</dbReference>
<accession>X1L1E0</accession>
<name>X1L1E0_9ZZZZ</name>
<reference evidence="1" key="1">
    <citation type="journal article" date="2014" name="Front. Microbiol.">
        <title>High frequency of phylogenetically diverse reductive dehalogenase-homologous genes in deep subseafloor sedimentary metagenomes.</title>
        <authorList>
            <person name="Kawai M."/>
            <person name="Futagami T."/>
            <person name="Toyoda A."/>
            <person name="Takaki Y."/>
            <person name="Nishi S."/>
            <person name="Hori S."/>
            <person name="Arai W."/>
            <person name="Tsubouchi T."/>
            <person name="Morono Y."/>
            <person name="Uchiyama I."/>
            <person name="Ito T."/>
            <person name="Fujiyama A."/>
            <person name="Inagaki F."/>
            <person name="Takami H."/>
        </authorList>
    </citation>
    <scope>NUCLEOTIDE SEQUENCE</scope>
    <source>
        <strain evidence="1">Expedition CK06-06</strain>
    </source>
</reference>
<protein>
    <submittedName>
        <fullName evidence="1">Uncharacterized protein</fullName>
    </submittedName>
</protein>
<dbReference type="AlphaFoldDB" id="X1L1E0"/>
<organism evidence="1">
    <name type="scientific">marine sediment metagenome</name>
    <dbReference type="NCBI Taxonomy" id="412755"/>
    <lineage>
        <taxon>unclassified sequences</taxon>
        <taxon>metagenomes</taxon>
        <taxon>ecological metagenomes</taxon>
    </lineage>
</organism>